<dbReference type="PANTHER" id="PTHR43162">
    <property type="match status" value="1"/>
</dbReference>
<accession>A0AA48HPU7</accession>
<dbReference type="Pfam" id="PF05368">
    <property type="entry name" value="NmrA"/>
    <property type="match status" value="1"/>
</dbReference>
<dbReference type="InterPro" id="IPR008030">
    <property type="entry name" value="NmrA-like"/>
</dbReference>
<dbReference type="SUPFAM" id="SSF51735">
    <property type="entry name" value="NAD(P)-binding Rossmann-fold domains"/>
    <property type="match status" value="1"/>
</dbReference>
<evidence type="ECO:0000313" key="2">
    <source>
        <dbReference type="EMBL" id="BDX05789.1"/>
    </source>
</evidence>
<evidence type="ECO:0000259" key="1">
    <source>
        <dbReference type="Pfam" id="PF05368"/>
    </source>
</evidence>
<dbReference type="InterPro" id="IPR036291">
    <property type="entry name" value="NAD(P)-bd_dom_sf"/>
</dbReference>
<name>A0AA48HPU7_9ALTE</name>
<sequence>MNTVEHKIALITAPKSKTGRRVVELLQRSEYLVRIASRSTRIKFDWEDENTWQQAITGVDSAYIIIPPNLALSNMSAKLSRFIELCEKNSMRRIVLLTGRGEAESRKCETVVLKSDIPATIVRTSWFSQNFSEGVFLDSILNGEIVVPVNGVKEPFIDASDIAEVVYHSLLDESPDNHIYEITGPELLSFKKIAEIFSNNLKVDVTATHIPLDTYLSELAKFGIAEEEIKLTRYLFEELLDGRNEYLTSDLERVLGREPTSFQQYIESTRRSGAWELLSIEETNNGY</sequence>
<dbReference type="Proteomes" id="UP001333710">
    <property type="component" value="Chromosome"/>
</dbReference>
<dbReference type="InterPro" id="IPR051604">
    <property type="entry name" value="Ergot_Alk_Oxidoreductase"/>
</dbReference>
<evidence type="ECO:0000313" key="3">
    <source>
        <dbReference type="Proteomes" id="UP001333710"/>
    </source>
</evidence>
<organism evidence="2 3">
    <name type="scientific">Planctobacterium marinum</name>
    <dbReference type="NCBI Taxonomy" id="1631968"/>
    <lineage>
        <taxon>Bacteria</taxon>
        <taxon>Pseudomonadati</taxon>
        <taxon>Pseudomonadota</taxon>
        <taxon>Gammaproteobacteria</taxon>
        <taxon>Alteromonadales</taxon>
        <taxon>Alteromonadaceae</taxon>
        <taxon>Planctobacterium</taxon>
    </lineage>
</organism>
<dbReference type="AlphaFoldDB" id="A0AA48HPU7"/>
<reference evidence="2" key="1">
    <citation type="submission" date="2023-01" db="EMBL/GenBank/DDBJ databases">
        <title>Complete genome sequence of Planctobacterium marinum strain Dej080120_11.</title>
        <authorList>
            <person name="Ueki S."/>
            <person name="Maruyama F."/>
        </authorList>
    </citation>
    <scope>NUCLEOTIDE SEQUENCE</scope>
    <source>
        <strain evidence="2">Dej080120_11</strain>
    </source>
</reference>
<dbReference type="Gene3D" id="3.40.50.720">
    <property type="entry name" value="NAD(P)-binding Rossmann-like Domain"/>
    <property type="match status" value="1"/>
</dbReference>
<protein>
    <submittedName>
        <fullName evidence="2">NmrA family transcriptional regulator</fullName>
    </submittedName>
</protein>
<keyword evidence="3" id="KW-1185">Reference proteome</keyword>
<dbReference type="PANTHER" id="PTHR43162:SF1">
    <property type="entry name" value="PRESTALK A DIFFERENTIATION PROTEIN A"/>
    <property type="match status" value="1"/>
</dbReference>
<gene>
    <name evidence="2" type="ORF">MACH26_13100</name>
</gene>
<feature type="domain" description="NmrA-like" evidence="1">
    <location>
        <begin position="108"/>
        <end position="238"/>
    </location>
</feature>
<dbReference type="KEGG" id="pmaw:MACH26_13100"/>
<dbReference type="EMBL" id="AP027272">
    <property type="protein sequence ID" value="BDX05789.1"/>
    <property type="molecule type" value="Genomic_DNA"/>
</dbReference>
<dbReference type="Gene3D" id="3.90.25.10">
    <property type="entry name" value="UDP-galactose 4-epimerase, domain 1"/>
    <property type="match status" value="1"/>
</dbReference>
<proteinExistence type="predicted"/>